<dbReference type="KEGG" id="vg:5176403"/>
<dbReference type="InterPro" id="IPR002557">
    <property type="entry name" value="Chitin-bd_dom"/>
</dbReference>
<dbReference type="InterPro" id="IPR036508">
    <property type="entry name" value="Chitin-bd_dom_sf"/>
</dbReference>
<dbReference type="SUPFAM" id="SSF57625">
    <property type="entry name" value="Invertebrate chitin-binding proteins"/>
    <property type="match status" value="1"/>
</dbReference>
<dbReference type="Pfam" id="PF01607">
    <property type="entry name" value="CBM_14"/>
    <property type="match status" value="1"/>
</dbReference>
<keyword evidence="3" id="KW-1185">Reference proteome</keyword>
<dbReference type="PROSITE" id="PS50940">
    <property type="entry name" value="CHIT_BIND_II"/>
    <property type="match status" value="1"/>
</dbReference>
<evidence type="ECO:0000313" key="2">
    <source>
        <dbReference type="EMBL" id="AAR28836.1"/>
    </source>
</evidence>
<reference evidence="2 3" key="2">
    <citation type="journal article" date="2007" name="Virus Res.">
        <title>P13 of Leucania separata multiple nuclear polyhedrosis virus affected the polyhedra and budded virions yields of AcMNPV.</title>
        <authorList>
            <person name="Du E.Q."/>
            <person name="Yan F."/>
            <person name="Jin W.X."/>
            <person name="Lu N."/>
            <person name="Xiao H.Z."/>
            <person name="Lu S.Y."/>
            <person name="Qi Y.P."/>
        </authorList>
    </citation>
    <scope>NUCLEOTIDE SEQUENCE [LARGE SCALE GENOMIC DNA]</scope>
    <source>
        <strain evidence="2 3">AH1</strain>
    </source>
</reference>
<dbReference type="GO" id="GO:0008061">
    <property type="term" value="F:chitin binding"/>
    <property type="evidence" value="ECO:0007669"/>
    <property type="project" value="InterPro"/>
</dbReference>
<protein>
    <submittedName>
        <fullName evidence="2">ORF72</fullName>
    </submittedName>
</protein>
<dbReference type="GeneID" id="5176403"/>
<dbReference type="Proteomes" id="UP000201737">
    <property type="component" value="Segment"/>
</dbReference>
<dbReference type="RefSeq" id="YP_758369.1">
    <property type="nucleotide sequence ID" value="NC_008348.1"/>
</dbReference>
<name>Q0IL47_NPVLS</name>
<sequence length="154" mass="17104">MLLWIGLAVAIIIIVIVVSIVLGSGETVDKRCHPETHNRMDYTSCFAYYDCATNQRHLCPPFQSYNFNTGRCSEATAGHCFMLQCSGNEGTNVPVENNCREYNQCSLAGVVLMTCPQNQCYNLGQDRCVEPGEDDGCECNNNEYDTIATTTEIH</sequence>
<dbReference type="GO" id="GO:0005576">
    <property type="term" value="C:extracellular region"/>
    <property type="evidence" value="ECO:0007669"/>
    <property type="project" value="InterPro"/>
</dbReference>
<dbReference type="OrthoDB" id="24146at10239"/>
<dbReference type="EMBL" id="AY394490">
    <property type="protein sequence ID" value="AAR28836.1"/>
    <property type="molecule type" value="Genomic_DNA"/>
</dbReference>
<feature type="domain" description="Chitin-binding type-2" evidence="1">
    <location>
        <begin position="82"/>
        <end position="137"/>
    </location>
</feature>
<organism evidence="2 3">
    <name type="scientific">Leucania separata nucleopolyhedrovirus</name>
    <name type="common">LsNPV</name>
    <dbReference type="NCBI Taxonomy" id="1307956"/>
    <lineage>
        <taxon>Viruses</taxon>
        <taxon>Viruses incertae sedis</taxon>
        <taxon>Naldaviricetes</taxon>
        <taxon>Lefavirales</taxon>
        <taxon>Baculoviridae</taxon>
        <taxon>Alphabaculovirus</taxon>
        <taxon>Alphabaculovirus leseparatae</taxon>
    </lineage>
</organism>
<proteinExistence type="predicted"/>
<evidence type="ECO:0000259" key="1">
    <source>
        <dbReference type="PROSITE" id="PS50940"/>
    </source>
</evidence>
<reference evidence="2 3" key="1">
    <citation type="journal article" date="2007" name="Virus Genes">
        <title>Genome sequence of Leucania seperata nucleopolyhedrovirus.</title>
        <authorList>
            <person name="Xiao H."/>
            <person name="Qi Y."/>
        </authorList>
    </citation>
    <scope>NUCLEOTIDE SEQUENCE [LARGE SCALE GENOMIC DNA]</scope>
    <source>
        <strain evidence="2 3">AH1</strain>
    </source>
</reference>
<evidence type="ECO:0000313" key="3">
    <source>
        <dbReference type="Proteomes" id="UP000201737"/>
    </source>
</evidence>
<dbReference type="SMART" id="SM00494">
    <property type="entry name" value="ChtBD2"/>
    <property type="match status" value="2"/>
</dbReference>
<accession>Q0IL47</accession>
<organismHost>
    <name type="scientific">Lepidoptera</name>
    <name type="common">moths &amp; butterflies</name>
    <dbReference type="NCBI Taxonomy" id="7088"/>
</organismHost>